<dbReference type="OrthoDB" id="2188649at2"/>
<gene>
    <name evidence="1" type="ORF">RV14_GL002067</name>
</gene>
<protein>
    <submittedName>
        <fullName evidence="1">Uncharacterized protein</fullName>
    </submittedName>
</protein>
<keyword evidence="2" id="KW-1185">Reference proteome</keyword>
<dbReference type="AlphaFoldDB" id="A0A1L8WP34"/>
<proteinExistence type="predicted"/>
<comment type="caution">
    <text evidence="1">The sequence shown here is derived from an EMBL/GenBank/DDBJ whole genome shotgun (WGS) entry which is preliminary data.</text>
</comment>
<organism evidence="1 2">
    <name type="scientific">Enterococcus ratti</name>
    <dbReference type="NCBI Taxonomy" id="150033"/>
    <lineage>
        <taxon>Bacteria</taxon>
        <taxon>Bacillati</taxon>
        <taxon>Bacillota</taxon>
        <taxon>Bacilli</taxon>
        <taxon>Lactobacillales</taxon>
        <taxon>Enterococcaceae</taxon>
        <taxon>Enterococcus</taxon>
    </lineage>
</organism>
<accession>A0A1L8WP34</accession>
<dbReference type="Proteomes" id="UP000182152">
    <property type="component" value="Unassembled WGS sequence"/>
</dbReference>
<name>A0A1L8WP34_9ENTE</name>
<evidence type="ECO:0000313" key="2">
    <source>
        <dbReference type="Proteomes" id="UP000182152"/>
    </source>
</evidence>
<reference evidence="1 2" key="1">
    <citation type="submission" date="2014-12" db="EMBL/GenBank/DDBJ databases">
        <title>Draft genome sequences of 29 type strains of Enterococci.</title>
        <authorList>
            <person name="Zhong Z."/>
            <person name="Sun Z."/>
            <person name="Liu W."/>
            <person name="Zhang W."/>
            <person name="Zhang H."/>
        </authorList>
    </citation>
    <scope>NUCLEOTIDE SEQUENCE [LARGE SCALE GENOMIC DNA]</scope>
    <source>
        <strain evidence="1 2">DSM 15687</strain>
    </source>
</reference>
<dbReference type="EMBL" id="JXLB01000007">
    <property type="protein sequence ID" value="OJG82775.1"/>
    <property type="molecule type" value="Genomic_DNA"/>
</dbReference>
<evidence type="ECO:0000313" key="1">
    <source>
        <dbReference type="EMBL" id="OJG82775.1"/>
    </source>
</evidence>
<sequence>MGCDKLMMNIQLTNVSRSQIKKEINDWLVFIRIIFEPSFFQSSHQIKQPFDWQTFSREAIKECYFLSGNLSVGDDYNECNIYFKDQQLLIKNILKKESFFLNESVIRDYVKIKMEKNGIFAYIRAYDEFIYHNTKEINERFTFETAEEIERLPKMKGLSNKIVIDCNQFPGYDLFYEGMCFTSCWEMYYSSHYYQMIPKQMFLEVQQVEYIKEYQNEVIEIQLYRDPFKWQEAVNLHFQVYYRDQLGFDHLAWDNGVGVLKAPFVEYAYTNCGIQSVQYQNEYMQPTQKKLAVFFVTRNYHAEKNECCEKRVKGRLNAQAYFPLKDEERAQMMFCKAIDPRISLDNGIEAYCYYIREYLEISVEDEQYKEYLAVLRLYVPAENVRRVPLNEIRKRLPDIKFKRFRKRRKFFSFDVKKGENHLRVEFYNDPRLNKFETLQKNEVDRLWPQESRISNNIVE</sequence>